<evidence type="ECO:0000259" key="1">
    <source>
        <dbReference type="Pfam" id="PF01610"/>
    </source>
</evidence>
<protein>
    <submittedName>
        <fullName evidence="2">Transposase</fullName>
    </submittedName>
</protein>
<organism evidence="2 3">
    <name type="scientific">Desulfoluna spongiiphila</name>
    <dbReference type="NCBI Taxonomy" id="419481"/>
    <lineage>
        <taxon>Bacteria</taxon>
        <taxon>Pseudomonadati</taxon>
        <taxon>Thermodesulfobacteriota</taxon>
        <taxon>Desulfobacteria</taxon>
        <taxon>Desulfobacterales</taxon>
        <taxon>Desulfolunaceae</taxon>
        <taxon>Desulfoluna</taxon>
    </lineage>
</organism>
<dbReference type="RefSeq" id="WP_217640417.1">
    <property type="nucleotide sequence ID" value="NZ_FMUX01000039.1"/>
</dbReference>
<feature type="domain" description="Transposase IS204/IS1001/IS1096/IS1165 DDE" evidence="1">
    <location>
        <begin position="40"/>
        <end position="261"/>
    </location>
</feature>
<dbReference type="Pfam" id="PF01610">
    <property type="entry name" value="DDE_Tnp_ISL3"/>
    <property type="match status" value="1"/>
</dbReference>
<reference evidence="2 3" key="1">
    <citation type="submission" date="2016-10" db="EMBL/GenBank/DDBJ databases">
        <authorList>
            <person name="de Groot N.N."/>
        </authorList>
    </citation>
    <scope>NUCLEOTIDE SEQUENCE [LARGE SCALE GENOMIC DNA]</scope>
    <source>
        <strain evidence="2 3">AA1</strain>
    </source>
</reference>
<proteinExistence type="predicted"/>
<dbReference type="Proteomes" id="UP000198870">
    <property type="component" value="Unassembled WGS sequence"/>
</dbReference>
<dbReference type="STRING" id="419481.SAMN05216233_1394"/>
<sequence>MIFVYGEFSNITLMMHDLVLIIPTLKPFVLTKQVDGAVINYVTVFANSEDHQVLFVTVGKDAKTVKEFKKDLKAHGGKLEKITEACLDMSEAFKKGLREEFPSVLLTFYNFHLMQLLNKAVDEVRRQEQKTRPELKGTRYIWLKNDWNHSQAQQGLFKELCDCNLQTAEATHLKAVFQDIFACNAIETAEPLLKQWCDWVTQSQIGPIKAANTIKKNWHGVLGWFRSNFTNGLMESINSLIQAAKGRSRGFRTSRYLKTMIYLIAGKLDLQILPLRIATRTK</sequence>
<dbReference type="InterPro" id="IPR047951">
    <property type="entry name" value="Transpos_ISL3"/>
</dbReference>
<name>A0A1G5JQC9_9BACT</name>
<dbReference type="InterPro" id="IPR002560">
    <property type="entry name" value="Transposase_DDE"/>
</dbReference>
<evidence type="ECO:0000313" key="3">
    <source>
        <dbReference type="Proteomes" id="UP000198870"/>
    </source>
</evidence>
<dbReference type="PANTHER" id="PTHR33498">
    <property type="entry name" value="TRANSPOSASE FOR INSERTION SEQUENCE ELEMENT IS1557"/>
    <property type="match status" value="1"/>
</dbReference>
<evidence type="ECO:0000313" key="2">
    <source>
        <dbReference type="EMBL" id="SCY90354.1"/>
    </source>
</evidence>
<keyword evidence="3" id="KW-1185">Reference proteome</keyword>
<dbReference type="EMBL" id="FMUX01000039">
    <property type="protein sequence ID" value="SCY90354.1"/>
    <property type="molecule type" value="Genomic_DNA"/>
</dbReference>
<dbReference type="AlphaFoldDB" id="A0A1G5JQC9"/>
<accession>A0A1G5JQC9</accession>
<dbReference type="PANTHER" id="PTHR33498:SF1">
    <property type="entry name" value="TRANSPOSASE FOR INSERTION SEQUENCE ELEMENT IS1557"/>
    <property type="match status" value="1"/>
</dbReference>
<gene>
    <name evidence="2" type="ORF">SAMN05216233_1394</name>
</gene>